<dbReference type="EMBL" id="KZ305018">
    <property type="protein sequence ID" value="PIA64389.1"/>
    <property type="molecule type" value="Genomic_DNA"/>
</dbReference>
<evidence type="ECO:0000256" key="1">
    <source>
        <dbReference type="ARBA" id="ARBA00004496"/>
    </source>
</evidence>
<dbReference type="AlphaFoldDB" id="A0A2G5F8R4"/>
<feature type="compositionally biased region" description="Low complexity" evidence="3">
    <location>
        <begin position="166"/>
        <end position="177"/>
    </location>
</feature>
<dbReference type="GO" id="GO:0005634">
    <property type="term" value="C:nucleus"/>
    <property type="evidence" value="ECO:0007669"/>
    <property type="project" value="TreeGrafter"/>
</dbReference>
<feature type="region of interest" description="Disordered" evidence="3">
    <location>
        <begin position="373"/>
        <end position="534"/>
    </location>
</feature>
<feature type="region of interest" description="Disordered" evidence="3">
    <location>
        <begin position="230"/>
        <end position="311"/>
    </location>
</feature>
<sequence length="534" mass="58928">MAIVNAFDLLGDDDTDPTELTGLHEEIIKKTNDEKKKAREEQARAKAIAEKRAAKNFKKNSANVEKSGMERKNGGADARDNRGYARNGQNNWENSSGRGYGNNRNFSGYSGGYNNPVGDRVNNNSTGSERQSYNSSYRGGQHGGYRNMEGGGSYERAPRRQFDHQNNYNNGNVGGNYERNSQRQVEPQNGKGNGRIEGGNGQLPPLEDGFELPSRRHIVRLSATVTGSDKFLESSTDHGTTKSAVDGVFTQEPLEISKTESNTLIPENEAKKDELPASDANNEEKQKKEDELRASEAAQKAANEEETKKMTLIEYEKILEEKRKPLLALKTTEERKVQLDKEFQSMQQLSLKNQKDANVRDEKIKKLSGRTIDFQGSVKGEKQEAAKHQELLKTVRNVLRTQRYSRPRPQYREGYGGQISSDTAQSNGNQGPQSVQGSEGQTSSDMTLSNGSQGYDNRPQSVRGYGGKPSSDITPSNGNQGNGNRPQSVRAQSNGNQGYGNRPQSGRGSEPRKEASPPSLESSDAFPPLKIVKD</sequence>
<evidence type="ECO:0000313" key="7">
    <source>
        <dbReference type="Proteomes" id="UP000230069"/>
    </source>
</evidence>
<feature type="compositionally biased region" description="Polar residues" evidence="3">
    <location>
        <begin position="471"/>
        <end position="496"/>
    </location>
</feature>
<name>A0A2G5F8R4_AQUCA</name>
<evidence type="ECO:0000256" key="2">
    <source>
        <dbReference type="ARBA" id="ARBA00022490"/>
    </source>
</evidence>
<gene>
    <name evidence="6" type="ORF">AQUCO_00100104v1</name>
</gene>
<feature type="compositionally biased region" description="Polar residues" evidence="3">
    <location>
        <begin position="418"/>
        <end position="460"/>
    </location>
</feature>
<evidence type="ECO:0008006" key="8">
    <source>
        <dbReference type="Google" id="ProtNLM"/>
    </source>
</evidence>
<dbReference type="Pfam" id="PF09598">
    <property type="entry name" value="Stm1_N"/>
    <property type="match status" value="1"/>
</dbReference>
<feature type="domain" description="Hyaluronan/mRNA-binding protein" evidence="4">
    <location>
        <begin position="267"/>
        <end position="334"/>
    </location>
</feature>
<dbReference type="PANTHER" id="PTHR12299">
    <property type="entry name" value="HYALURONIC ACID-BINDING PROTEIN 4"/>
    <property type="match status" value="1"/>
</dbReference>
<evidence type="ECO:0000256" key="3">
    <source>
        <dbReference type="SAM" id="MobiDB-lite"/>
    </source>
</evidence>
<dbReference type="PANTHER" id="PTHR12299:SF78">
    <property type="entry name" value="RGG REPEATS NUCLEAR RNA BINDING PROTEIN C"/>
    <property type="match status" value="1"/>
</dbReference>
<feature type="compositionally biased region" description="Polar residues" evidence="3">
    <location>
        <begin position="121"/>
        <end position="138"/>
    </location>
</feature>
<feature type="compositionally biased region" description="Basic and acidic residues" evidence="3">
    <location>
        <begin position="302"/>
        <end position="311"/>
    </location>
</feature>
<feature type="region of interest" description="Disordered" evidence="3">
    <location>
        <begin position="51"/>
        <end position="211"/>
    </location>
</feature>
<evidence type="ECO:0000259" key="5">
    <source>
        <dbReference type="Pfam" id="PF09598"/>
    </source>
</evidence>
<feature type="compositionally biased region" description="Basic and acidic residues" evidence="3">
    <location>
        <begin position="67"/>
        <end position="83"/>
    </location>
</feature>
<dbReference type="Pfam" id="PF04774">
    <property type="entry name" value="HABP4_PAI-RBP1"/>
    <property type="match status" value="1"/>
</dbReference>
<feature type="compositionally biased region" description="Polar residues" evidence="3">
    <location>
        <begin position="178"/>
        <end position="187"/>
    </location>
</feature>
<proteinExistence type="predicted"/>
<dbReference type="GO" id="GO:0003729">
    <property type="term" value="F:mRNA binding"/>
    <property type="evidence" value="ECO:0007669"/>
    <property type="project" value="TreeGrafter"/>
</dbReference>
<feature type="compositionally biased region" description="Low complexity" evidence="3">
    <location>
        <begin position="94"/>
        <end position="115"/>
    </location>
</feature>
<protein>
    <recommendedName>
        <fullName evidence="8">Hyaluronan/mRNA-binding protein domain-containing protein</fullName>
    </recommendedName>
</protein>
<accession>A0A2G5F8R4</accession>
<dbReference type="GO" id="GO:0005737">
    <property type="term" value="C:cytoplasm"/>
    <property type="evidence" value="ECO:0007669"/>
    <property type="project" value="UniProtKB-SubCell"/>
</dbReference>
<evidence type="ECO:0000259" key="4">
    <source>
        <dbReference type="Pfam" id="PF04774"/>
    </source>
</evidence>
<comment type="subcellular location">
    <subcellularLocation>
        <location evidence="1">Cytoplasm</location>
    </subcellularLocation>
</comment>
<evidence type="ECO:0000313" key="6">
    <source>
        <dbReference type="EMBL" id="PIA64389.1"/>
    </source>
</evidence>
<reference evidence="6 7" key="1">
    <citation type="submission" date="2017-09" db="EMBL/GenBank/DDBJ databases">
        <title>WGS assembly of Aquilegia coerulea Goldsmith.</title>
        <authorList>
            <person name="Hodges S."/>
            <person name="Kramer E."/>
            <person name="Nordborg M."/>
            <person name="Tomkins J."/>
            <person name="Borevitz J."/>
            <person name="Derieg N."/>
            <person name="Yan J."/>
            <person name="Mihaltcheva S."/>
            <person name="Hayes R.D."/>
            <person name="Rokhsar D."/>
        </authorList>
    </citation>
    <scope>NUCLEOTIDE SEQUENCE [LARGE SCALE GENOMIC DNA]</scope>
    <source>
        <strain evidence="7">cv. Goldsmith</strain>
    </source>
</reference>
<organism evidence="6 7">
    <name type="scientific">Aquilegia coerulea</name>
    <name type="common">Rocky mountain columbine</name>
    <dbReference type="NCBI Taxonomy" id="218851"/>
    <lineage>
        <taxon>Eukaryota</taxon>
        <taxon>Viridiplantae</taxon>
        <taxon>Streptophyta</taxon>
        <taxon>Embryophyta</taxon>
        <taxon>Tracheophyta</taxon>
        <taxon>Spermatophyta</taxon>
        <taxon>Magnoliopsida</taxon>
        <taxon>Ranunculales</taxon>
        <taxon>Ranunculaceae</taxon>
        <taxon>Thalictroideae</taxon>
        <taxon>Aquilegia</taxon>
    </lineage>
</organism>
<dbReference type="InterPro" id="IPR039764">
    <property type="entry name" value="HABP4/SERBP1-like"/>
</dbReference>
<keyword evidence="7" id="KW-1185">Reference proteome</keyword>
<dbReference type="InterPro" id="IPR019084">
    <property type="entry name" value="STM1-like_N"/>
</dbReference>
<feature type="domain" description="STM1-like N-terminal" evidence="5">
    <location>
        <begin position="1"/>
        <end position="66"/>
    </location>
</feature>
<dbReference type="InParanoid" id="A0A2G5F8R4"/>
<feature type="compositionally biased region" description="Gly residues" evidence="3">
    <location>
        <begin position="191"/>
        <end position="201"/>
    </location>
</feature>
<feature type="compositionally biased region" description="Basic and acidic residues" evidence="3">
    <location>
        <begin position="230"/>
        <end position="240"/>
    </location>
</feature>
<dbReference type="OrthoDB" id="10448810at2759"/>
<dbReference type="Proteomes" id="UP000230069">
    <property type="component" value="Unassembled WGS sequence"/>
</dbReference>
<dbReference type="STRING" id="218851.A0A2G5F8R4"/>
<feature type="compositionally biased region" description="Basic and acidic residues" evidence="3">
    <location>
        <begin position="282"/>
        <end position="294"/>
    </location>
</feature>
<keyword evidence="2" id="KW-0963">Cytoplasm</keyword>
<feature type="compositionally biased region" description="Basic and acidic residues" evidence="3">
    <location>
        <begin position="379"/>
        <end position="393"/>
    </location>
</feature>
<dbReference type="InterPro" id="IPR006861">
    <property type="entry name" value="HABP4_PAIRBP1-bd"/>
</dbReference>